<proteinExistence type="predicted"/>
<accession>A0A5M9K686</accession>
<dbReference type="EMBL" id="VICG01000002">
    <property type="protein sequence ID" value="KAA8575706.1"/>
    <property type="molecule type" value="Genomic_DNA"/>
</dbReference>
<keyword evidence="2" id="KW-1185">Reference proteome</keyword>
<dbReference type="Proteomes" id="UP000322873">
    <property type="component" value="Unassembled WGS sequence"/>
</dbReference>
<sequence>MVTVNHHEPTCSAHLALIASSPKSKPSATIDPILHREEPVRPPAHPPNHLERQLKKLQLPFPFVKIKDLQKLHPIPSTINSAPKEESLL</sequence>
<evidence type="ECO:0000313" key="2">
    <source>
        <dbReference type="Proteomes" id="UP000322873"/>
    </source>
</evidence>
<name>A0A5M9K686_MONFR</name>
<gene>
    <name evidence="1" type="ORF">EYC84_004819</name>
</gene>
<dbReference type="AlphaFoldDB" id="A0A5M9K686"/>
<evidence type="ECO:0000313" key="1">
    <source>
        <dbReference type="EMBL" id="KAA8575706.1"/>
    </source>
</evidence>
<comment type="caution">
    <text evidence="1">The sequence shown here is derived from an EMBL/GenBank/DDBJ whole genome shotgun (WGS) entry which is preliminary data.</text>
</comment>
<organism evidence="1 2">
    <name type="scientific">Monilinia fructicola</name>
    <name type="common">Brown rot fungus</name>
    <name type="synonym">Ciboria fructicola</name>
    <dbReference type="NCBI Taxonomy" id="38448"/>
    <lineage>
        <taxon>Eukaryota</taxon>
        <taxon>Fungi</taxon>
        <taxon>Dikarya</taxon>
        <taxon>Ascomycota</taxon>
        <taxon>Pezizomycotina</taxon>
        <taxon>Leotiomycetes</taxon>
        <taxon>Helotiales</taxon>
        <taxon>Sclerotiniaceae</taxon>
        <taxon>Monilinia</taxon>
    </lineage>
</organism>
<protein>
    <submittedName>
        <fullName evidence="1">Uncharacterized protein</fullName>
    </submittedName>
</protein>
<reference evidence="1 2" key="1">
    <citation type="submission" date="2019-06" db="EMBL/GenBank/DDBJ databases">
        <title>Genome Sequence of the Brown Rot Fungal Pathogen Monilinia fructicola.</title>
        <authorList>
            <person name="De Miccolis Angelini R.M."/>
            <person name="Landi L."/>
            <person name="Abate D."/>
            <person name="Pollastro S."/>
            <person name="Romanazzi G."/>
            <person name="Faretra F."/>
        </authorList>
    </citation>
    <scope>NUCLEOTIDE SEQUENCE [LARGE SCALE GENOMIC DNA]</scope>
    <source>
        <strain evidence="1 2">Mfrc123</strain>
    </source>
</reference>